<evidence type="ECO:0000313" key="6">
    <source>
        <dbReference type="EMBL" id="SPR13613.1"/>
    </source>
</evidence>
<dbReference type="AlphaFoldDB" id="A0A2U3QSS5"/>
<evidence type="ECO:0000313" key="2">
    <source>
        <dbReference type="EMBL" id="SPR07068.1"/>
    </source>
</evidence>
<dbReference type="EMBL" id="LS398550">
    <property type="protein sequence ID" value="SPR07068.1"/>
    <property type="molecule type" value="Genomic_DNA"/>
</dbReference>
<dbReference type="EMBL" id="LS398550">
    <property type="protein sequence ID" value="SPR08939.1"/>
    <property type="molecule type" value="Genomic_DNA"/>
</dbReference>
<sequence>MLIFTSKTPSHVTLVNAATEEAEKDNSKGKIKLA</sequence>
<evidence type="ECO:0000313" key="1">
    <source>
        <dbReference type="EMBL" id="SPR04008.1"/>
    </source>
</evidence>
<evidence type="ECO:0000313" key="4">
    <source>
        <dbReference type="EMBL" id="SPR07956.1"/>
    </source>
</evidence>
<accession>A0A2U3QSS5</accession>
<proteinExistence type="predicted"/>
<dbReference type="Proteomes" id="UP000244992">
    <property type="component" value="Chromosome I"/>
</dbReference>
<organism evidence="1 7">
    <name type="scientific">Orientia tsutsugamushi</name>
    <name type="common">Rickettsia tsutsugamushi</name>
    <dbReference type="NCBI Taxonomy" id="784"/>
    <lineage>
        <taxon>Bacteria</taxon>
        <taxon>Pseudomonadati</taxon>
        <taxon>Pseudomonadota</taxon>
        <taxon>Alphaproteobacteria</taxon>
        <taxon>Rickettsiales</taxon>
        <taxon>Rickettsiaceae</taxon>
        <taxon>Rickettsieae</taxon>
        <taxon>Orientia</taxon>
    </lineage>
</organism>
<evidence type="ECO:0000313" key="3">
    <source>
        <dbReference type="EMBL" id="SPR07702.1"/>
    </source>
</evidence>
<evidence type="ECO:0000313" key="5">
    <source>
        <dbReference type="EMBL" id="SPR08939.1"/>
    </source>
</evidence>
<protein>
    <submittedName>
        <fullName evidence="1">Uncharacterized protein</fullName>
    </submittedName>
</protein>
<dbReference type="EMBL" id="LS398550">
    <property type="protein sequence ID" value="SPR13613.1"/>
    <property type="molecule type" value="Genomic_DNA"/>
</dbReference>
<gene>
    <name evidence="1" type="ORF">KATO_00362</name>
    <name evidence="2" type="ORF">KATO_01042</name>
    <name evidence="3" type="ORF">KATO_01159</name>
    <name evidence="4" type="ORF">KATO_01205</name>
    <name evidence="5" type="ORF">KATO_01389</name>
    <name evidence="6" type="ORF">KATO_02414</name>
</gene>
<dbReference type="EMBL" id="LS398550">
    <property type="protein sequence ID" value="SPR07702.1"/>
    <property type="molecule type" value="Genomic_DNA"/>
</dbReference>
<evidence type="ECO:0000313" key="7">
    <source>
        <dbReference type="Proteomes" id="UP000244992"/>
    </source>
</evidence>
<reference evidence="7" key="2">
    <citation type="submission" date="2018-03" db="EMBL/GenBank/DDBJ databases">
        <authorList>
            <person name="Batty M. E."/>
            <person name="Batty M E."/>
        </authorList>
    </citation>
    <scope>NUCLEOTIDE SEQUENCE [LARGE SCALE GENOMIC DNA]</scope>
</reference>
<dbReference type="EMBL" id="LS398550">
    <property type="protein sequence ID" value="SPR04008.1"/>
    <property type="molecule type" value="Genomic_DNA"/>
</dbReference>
<name>A0A2U3QSS5_ORITS</name>
<dbReference type="EMBL" id="LS398550">
    <property type="protein sequence ID" value="SPR07956.1"/>
    <property type="molecule type" value="Genomic_DNA"/>
</dbReference>
<reference evidence="1" key="1">
    <citation type="submission" date="2018-03" db="EMBL/GenBank/DDBJ databases">
        <authorList>
            <person name="Keele B.F."/>
        </authorList>
    </citation>
    <scope>NUCLEOTIDE SEQUENCE [LARGE SCALE GENOMIC DNA]</scope>
    <source>
        <strain evidence="1">Kato</strain>
    </source>
</reference>